<feature type="signal peptide" evidence="1">
    <location>
        <begin position="1"/>
        <end position="22"/>
    </location>
</feature>
<feature type="domain" description="Ig-like" evidence="2">
    <location>
        <begin position="27"/>
        <end position="142"/>
    </location>
</feature>
<evidence type="ECO:0000313" key="4">
    <source>
        <dbReference type="Proteomes" id="UP000549394"/>
    </source>
</evidence>
<dbReference type="Gene3D" id="2.60.40.10">
    <property type="entry name" value="Immunoglobulins"/>
    <property type="match status" value="3"/>
</dbReference>
<dbReference type="AlphaFoldDB" id="A0A7I8W742"/>
<keyword evidence="4" id="KW-1185">Reference proteome</keyword>
<dbReference type="GO" id="GO:0008046">
    <property type="term" value="F:axon guidance receptor activity"/>
    <property type="evidence" value="ECO:0007669"/>
    <property type="project" value="TreeGrafter"/>
</dbReference>
<dbReference type="InterPro" id="IPR007110">
    <property type="entry name" value="Ig-like_dom"/>
</dbReference>
<evidence type="ECO:0000256" key="1">
    <source>
        <dbReference type="SAM" id="SignalP"/>
    </source>
</evidence>
<feature type="domain" description="Ig-like" evidence="2">
    <location>
        <begin position="240"/>
        <end position="338"/>
    </location>
</feature>
<dbReference type="Pfam" id="PF07679">
    <property type="entry name" value="I-set"/>
    <property type="match status" value="2"/>
</dbReference>
<dbReference type="InterPro" id="IPR013106">
    <property type="entry name" value="Ig_V-set"/>
</dbReference>
<dbReference type="CDD" id="cd00096">
    <property type="entry name" value="Ig"/>
    <property type="match status" value="1"/>
</dbReference>
<evidence type="ECO:0000313" key="3">
    <source>
        <dbReference type="EMBL" id="CAD5124344.1"/>
    </source>
</evidence>
<dbReference type="Pfam" id="PF07686">
    <property type="entry name" value="V-set"/>
    <property type="match status" value="1"/>
</dbReference>
<dbReference type="SUPFAM" id="SSF48726">
    <property type="entry name" value="Immunoglobulin"/>
    <property type="match status" value="3"/>
</dbReference>
<dbReference type="GO" id="GO:0007156">
    <property type="term" value="P:homophilic cell adhesion via plasma membrane adhesion molecules"/>
    <property type="evidence" value="ECO:0007669"/>
    <property type="project" value="TreeGrafter"/>
</dbReference>
<dbReference type="OrthoDB" id="6279819at2759"/>
<dbReference type="EMBL" id="CAJFCJ010000020">
    <property type="protein sequence ID" value="CAD5124344.1"/>
    <property type="molecule type" value="Genomic_DNA"/>
</dbReference>
<dbReference type="InterPro" id="IPR013098">
    <property type="entry name" value="Ig_I-set"/>
</dbReference>
<organism evidence="3 4">
    <name type="scientific">Dimorphilus gyrociliatus</name>
    <dbReference type="NCBI Taxonomy" id="2664684"/>
    <lineage>
        <taxon>Eukaryota</taxon>
        <taxon>Metazoa</taxon>
        <taxon>Spiralia</taxon>
        <taxon>Lophotrochozoa</taxon>
        <taxon>Annelida</taxon>
        <taxon>Polychaeta</taxon>
        <taxon>Polychaeta incertae sedis</taxon>
        <taxon>Dinophilidae</taxon>
        <taxon>Dimorphilus</taxon>
    </lineage>
</organism>
<dbReference type="InterPro" id="IPR013783">
    <property type="entry name" value="Ig-like_fold"/>
</dbReference>
<keyword evidence="1" id="KW-0732">Signal</keyword>
<dbReference type="GO" id="GO:0043025">
    <property type="term" value="C:neuronal cell body"/>
    <property type="evidence" value="ECO:0007669"/>
    <property type="project" value="TreeGrafter"/>
</dbReference>
<dbReference type="PROSITE" id="PS50835">
    <property type="entry name" value="IG_LIKE"/>
    <property type="match status" value="3"/>
</dbReference>
<feature type="chain" id="PRO_5029692353" evidence="1">
    <location>
        <begin position="23"/>
        <end position="366"/>
    </location>
</feature>
<dbReference type="InterPro" id="IPR050958">
    <property type="entry name" value="Cell_Adh-Cytoskel_Orgn"/>
</dbReference>
<comment type="caution">
    <text evidence="3">The sequence shown here is derived from an EMBL/GenBank/DDBJ whole genome shotgun (WGS) entry which is preliminary data.</text>
</comment>
<dbReference type="PANTHER" id="PTHR45080">
    <property type="entry name" value="CONTACTIN 5"/>
    <property type="match status" value="1"/>
</dbReference>
<dbReference type="PANTHER" id="PTHR45080:SF33">
    <property type="entry name" value="IG-LIKE DOMAIN-CONTAINING PROTEIN"/>
    <property type="match status" value="1"/>
</dbReference>
<dbReference type="SMART" id="SM00409">
    <property type="entry name" value="IG"/>
    <property type="match status" value="3"/>
</dbReference>
<dbReference type="GO" id="GO:0050808">
    <property type="term" value="P:synapse organization"/>
    <property type="evidence" value="ECO:0007669"/>
    <property type="project" value="TreeGrafter"/>
</dbReference>
<proteinExistence type="predicted"/>
<dbReference type="SMART" id="SM00408">
    <property type="entry name" value="IGc2"/>
    <property type="match status" value="3"/>
</dbReference>
<sequence length="366" mass="41617">MMDYFTFIILFGFILQYSNVDSTSMQPTVKITQSDPPHKNRLIKGEIGKDVWMHCTVENLPRESQVKWKYRYFSKQGRPVTKEISSNFQIKGDNMKWAIESNSDFSYRLRVKALHINDEGNYTCYVQITDQQQEARDTRTIVARQTPIFDGEKTSSDENVAEGDEDVVLQCFATGRPSPTIVWRRQGNAVLPPPGGVERLGNKLLIKEVNYRDKGMYFCTAYNEMGVIKRNVELKVRYEPKVTQAELRIGQALGYQRTLSCFIEANPTPSTDTGTSELAWKKGTQILKTNDRMKTKAIAGAYGKLTFELTIFSVESSDYGSYECIAKTVLGQTSKSIELYETTEPQIDKGGKTSFSCRGSVFFDHF</sequence>
<protein>
    <submittedName>
        <fullName evidence="3">DgyrCDS12633</fullName>
    </submittedName>
</protein>
<gene>
    <name evidence="3" type="ORF">DGYR_LOCUS11898</name>
</gene>
<feature type="domain" description="Ig-like" evidence="2">
    <location>
        <begin position="147"/>
        <end position="235"/>
    </location>
</feature>
<name>A0A7I8W742_9ANNE</name>
<dbReference type="InterPro" id="IPR003598">
    <property type="entry name" value="Ig_sub2"/>
</dbReference>
<reference evidence="3 4" key="1">
    <citation type="submission" date="2020-08" db="EMBL/GenBank/DDBJ databases">
        <authorList>
            <person name="Hejnol A."/>
        </authorList>
    </citation>
    <scope>NUCLEOTIDE SEQUENCE [LARGE SCALE GENOMIC DNA]</scope>
</reference>
<dbReference type="Proteomes" id="UP000549394">
    <property type="component" value="Unassembled WGS sequence"/>
</dbReference>
<dbReference type="InterPro" id="IPR036179">
    <property type="entry name" value="Ig-like_dom_sf"/>
</dbReference>
<accession>A0A7I8W742</accession>
<dbReference type="InterPro" id="IPR003599">
    <property type="entry name" value="Ig_sub"/>
</dbReference>
<dbReference type="GO" id="GO:0030424">
    <property type="term" value="C:axon"/>
    <property type="evidence" value="ECO:0007669"/>
    <property type="project" value="TreeGrafter"/>
</dbReference>
<evidence type="ECO:0000259" key="2">
    <source>
        <dbReference type="PROSITE" id="PS50835"/>
    </source>
</evidence>
<dbReference type="GO" id="GO:0005886">
    <property type="term" value="C:plasma membrane"/>
    <property type="evidence" value="ECO:0007669"/>
    <property type="project" value="TreeGrafter"/>
</dbReference>